<accession>A0A9P6SM38</accession>
<dbReference type="PANTHER" id="PTHR23502">
    <property type="entry name" value="MAJOR FACILITATOR SUPERFAMILY"/>
    <property type="match status" value="1"/>
</dbReference>
<organism evidence="8 9">
    <name type="scientific">Hyphodiscus hymeniophilus</name>
    <dbReference type="NCBI Taxonomy" id="353542"/>
    <lineage>
        <taxon>Eukaryota</taxon>
        <taxon>Fungi</taxon>
        <taxon>Dikarya</taxon>
        <taxon>Ascomycota</taxon>
        <taxon>Pezizomycotina</taxon>
        <taxon>Leotiomycetes</taxon>
        <taxon>Helotiales</taxon>
        <taxon>Hyphodiscaceae</taxon>
        <taxon>Hyphodiscus</taxon>
    </lineage>
</organism>
<dbReference type="InterPro" id="IPR036259">
    <property type="entry name" value="MFS_trans_sf"/>
</dbReference>
<feature type="transmembrane region" description="Helical" evidence="6">
    <location>
        <begin position="517"/>
        <end position="539"/>
    </location>
</feature>
<feature type="region of interest" description="Disordered" evidence="5">
    <location>
        <begin position="1"/>
        <end position="31"/>
    </location>
</feature>
<dbReference type="FunFam" id="1.20.1250.20:FF:000011">
    <property type="entry name" value="MFS multidrug transporter, putative"/>
    <property type="match status" value="1"/>
</dbReference>
<reference evidence="8" key="1">
    <citation type="submission" date="2019-07" db="EMBL/GenBank/DDBJ databases">
        <title>Hyphodiscus hymeniophilus genome sequencing and assembly.</title>
        <authorList>
            <person name="Kramer G."/>
            <person name="Nodwell J."/>
        </authorList>
    </citation>
    <scope>NUCLEOTIDE SEQUENCE</scope>
    <source>
        <strain evidence="8">ATCC 34498</strain>
    </source>
</reference>
<evidence type="ECO:0000259" key="7">
    <source>
        <dbReference type="PROSITE" id="PS50850"/>
    </source>
</evidence>
<dbReference type="SUPFAM" id="SSF103473">
    <property type="entry name" value="MFS general substrate transporter"/>
    <property type="match status" value="1"/>
</dbReference>
<dbReference type="CDD" id="cd17323">
    <property type="entry name" value="MFS_Tpo1_MDR_like"/>
    <property type="match status" value="1"/>
</dbReference>
<name>A0A9P6SM38_9HELO</name>
<proteinExistence type="predicted"/>
<feature type="transmembrane region" description="Helical" evidence="6">
    <location>
        <begin position="345"/>
        <end position="371"/>
    </location>
</feature>
<gene>
    <name evidence="8" type="ORF">D0Z07_7970</name>
</gene>
<feature type="transmembrane region" description="Helical" evidence="6">
    <location>
        <begin position="269"/>
        <end position="294"/>
    </location>
</feature>
<evidence type="ECO:0000313" key="9">
    <source>
        <dbReference type="Proteomes" id="UP000785200"/>
    </source>
</evidence>
<keyword evidence="3 6" id="KW-1133">Transmembrane helix</keyword>
<feature type="transmembrane region" description="Helical" evidence="6">
    <location>
        <begin position="181"/>
        <end position="198"/>
    </location>
</feature>
<dbReference type="OrthoDB" id="6770063at2759"/>
<dbReference type="PROSITE" id="PS50850">
    <property type="entry name" value="MFS"/>
    <property type="match status" value="1"/>
</dbReference>
<dbReference type="Pfam" id="PF07690">
    <property type="entry name" value="MFS_1"/>
    <property type="match status" value="1"/>
</dbReference>
<comment type="subcellular location">
    <subcellularLocation>
        <location evidence="1">Membrane</location>
        <topology evidence="1">Multi-pass membrane protein</topology>
    </subcellularLocation>
</comment>
<dbReference type="Proteomes" id="UP000785200">
    <property type="component" value="Unassembled WGS sequence"/>
</dbReference>
<keyword evidence="9" id="KW-1185">Reference proteome</keyword>
<feature type="transmembrane region" description="Helical" evidence="6">
    <location>
        <begin position="238"/>
        <end position="257"/>
    </location>
</feature>
<dbReference type="InterPro" id="IPR020846">
    <property type="entry name" value="MFS_dom"/>
</dbReference>
<keyword evidence="4 6" id="KW-0472">Membrane</keyword>
<evidence type="ECO:0000256" key="6">
    <source>
        <dbReference type="SAM" id="Phobius"/>
    </source>
</evidence>
<evidence type="ECO:0000256" key="3">
    <source>
        <dbReference type="ARBA" id="ARBA00022989"/>
    </source>
</evidence>
<dbReference type="Gene3D" id="1.20.1250.20">
    <property type="entry name" value="MFS general substrate transporter like domains"/>
    <property type="match status" value="1"/>
</dbReference>
<feature type="transmembrane region" description="Helical" evidence="6">
    <location>
        <begin position="377"/>
        <end position="403"/>
    </location>
</feature>
<evidence type="ECO:0000313" key="8">
    <source>
        <dbReference type="EMBL" id="KAG0646033.1"/>
    </source>
</evidence>
<feature type="domain" description="Major facilitator superfamily (MFS) profile" evidence="7">
    <location>
        <begin position="115"/>
        <end position="543"/>
    </location>
</feature>
<dbReference type="EMBL" id="VNKQ01000017">
    <property type="protein sequence ID" value="KAG0646033.1"/>
    <property type="molecule type" value="Genomic_DNA"/>
</dbReference>
<feature type="transmembrane region" description="Helical" evidence="6">
    <location>
        <begin position="150"/>
        <end position="169"/>
    </location>
</feature>
<evidence type="ECO:0000256" key="2">
    <source>
        <dbReference type="ARBA" id="ARBA00022692"/>
    </source>
</evidence>
<sequence>MESSPPLTPAPYDTEPEFVPPSNALNITDSPSMQRLDTVRTRRIDPDEDFVNMPSRILSNEANMAEYTEETALGEIPTSIVSRTSGKVEKYELVTFKINDPENPKNWSKPYKWYCTCVVAFTCFVVAFCSGVVTADLAGVGKSFNVSEEVTFLTITVFVVGFGVGPLVFAPMSEVFGRQPVYTSTLLVAVVFTIPGAVAKNIGTLLVTRAIDGIAFSAPIVLVGGTLADLWTVEERGVPMAVFSAAPFVGPAIGPLVGGFLSDAKGWRWLYWIQLIMSGTTWILITFTLPETYAPTILSKRAKKIRKETGNARVVTEQQLNPRPFKETLYLILFRPMQLLVLEPIVFLVALYMSVLYGLLYMFFVAFPVIYQEGKGYTAGITGLMFIPLALGVTTSSAFSPLVNKHYLKMCAKHGPNPPPELRLYPMMFSCWFVPIGLFIFAWTSYSDVLWLGPAIAGFPVGLGFIFIYNSANNYIVDVYQHQAASALAAKTFVRSLWGAGCVLFTVQMYHTCGYEWAGSILAFISLACCGIPFLFFFWGEKIRRISRFAYSPDEENTPGTKG</sequence>
<feature type="transmembrane region" description="Helical" evidence="6">
    <location>
        <begin position="424"/>
        <end position="443"/>
    </location>
</feature>
<protein>
    <submittedName>
        <fullName evidence="8">Major facilitator superfamily multidrug transporter NAG3</fullName>
    </submittedName>
</protein>
<keyword evidence="2 6" id="KW-0812">Transmembrane</keyword>
<evidence type="ECO:0000256" key="4">
    <source>
        <dbReference type="ARBA" id="ARBA00023136"/>
    </source>
</evidence>
<feature type="transmembrane region" description="Helical" evidence="6">
    <location>
        <begin position="493"/>
        <end position="511"/>
    </location>
</feature>
<evidence type="ECO:0000256" key="5">
    <source>
        <dbReference type="SAM" id="MobiDB-lite"/>
    </source>
</evidence>
<evidence type="ECO:0000256" key="1">
    <source>
        <dbReference type="ARBA" id="ARBA00004141"/>
    </source>
</evidence>
<feature type="transmembrane region" description="Helical" evidence="6">
    <location>
        <begin position="210"/>
        <end position="231"/>
    </location>
</feature>
<dbReference type="InterPro" id="IPR011701">
    <property type="entry name" value="MFS"/>
</dbReference>
<feature type="transmembrane region" description="Helical" evidence="6">
    <location>
        <begin position="449"/>
        <end position="472"/>
    </location>
</feature>
<comment type="caution">
    <text evidence="8">The sequence shown here is derived from an EMBL/GenBank/DDBJ whole genome shotgun (WGS) entry which is preliminary data.</text>
</comment>
<dbReference type="PANTHER" id="PTHR23502:SF48">
    <property type="entry name" value="MULTIDRUG TRANSPORTER, PUTATIVE (AFU_ORTHOLOGUE AFUA_5G02700)-RELATED"/>
    <property type="match status" value="1"/>
</dbReference>
<dbReference type="AlphaFoldDB" id="A0A9P6SM38"/>
<dbReference type="GO" id="GO:0005886">
    <property type="term" value="C:plasma membrane"/>
    <property type="evidence" value="ECO:0007669"/>
    <property type="project" value="TreeGrafter"/>
</dbReference>
<dbReference type="GO" id="GO:0022857">
    <property type="term" value="F:transmembrane transporter activity"/>
    <property type="evidence" value="ECO:0007669"/>
    <property type="project" value="InterPro"/>
</dbReference>
<feature type="transmembrane region" description="Helical" evidence="6">
    <location>
        <begin position="113"/>
        <end position="138"/>
    </location>
</feature>